<feature type="signal peptide" evidence="4">
    <location>
        <begin position="1"/>
        <end position="22"/>
    </location>
</feature>
<protein>
    <submittedName>
        <fullName evidence="8">Coiled-coil domain-containing protein 117</fullName>
    </submittedName>
</protein>
<dbReference type="PANTHER" id="PTHR36128:SF1">
    <property type="entry name" value="COILED-COIL DOMAIN-CONTAINING PROTEIN 117"/>
    <property type="match status" value="1"/>
</dbReference>
<keyword evidence="4" id="KW-0732">Signal</keyword>
<dbReference type="eggNOG" id="ENOG502S42Q">
    <property type="taxonomic scope" value="Eukaryota"/>
</dbReference>
<dbReference type="Pfam" id="PF18256">
    <property type="entry name" value="HscB_4_cys"/>
    <property type="match status" value="1"/>
</dbReference>
<dbReference type="EMBL" id="KB320648">
    <property type="protein sequence ID" value="ELW66509.1"/>
    <property type="molecule type" value="Genomic_DNA"/>
</dbReference>
<evidence type="ECO:0000259" key="7">
    <source>
        <dbReference type="Pfam" id="PF18256"/>
    </source>
</evidence>
<evidence type="ECO:0000259" key="5">
    <source>
        <dbReference type="Pfam" id="PF03868"/>
    </source>
</evidence>
<feature type="domain" description="Large ribosomal subunit protein uL6 N-terminal" evidence="5">
    <location>
        <begin position="213"/>
        <end position="257"/>
    </location>
</feature>
<evidence type="ECO:0000256" key="1">
    <source>
        <dbReference type="ARBA" id="ARBA00023186"/>
    </source>
</evidence>
<evidence type="ECO:0000256" key="2">
    <source>
        <dbReference type="SAM" id="Coils"/>
    </source>
</evidence>
<dbReference type="GO" id="GO:0005840">
    <property type="term" value="C:ribosome"/>
    <property type="evidence" value="ECO:0007669"/>
    <property type="project" value="InterPro"/>
</dbReference>
<dbReference type="PANTHER" id="PTHR36128">
    <property type="entry name" value="COILED-COIL DOMAIN-CONTAINING PROTEIN 117"/>
    <property type="match status" value="1"/>
</dbReference>
<evidence type="ECO:0000256" key="4">
    <source>
        <dbReference type="SAM" id="SignalP"/>
    </source>
</evidence>
<dbReference type="Pfam" id="PF07743">
    <property type="entry name" value="HSCB_C"/>
    <property type="match status" value="1"/>
</dbReference>
<dbReference type="Gene3D" id="1.10.287.110">
    <property type="entry name" value="DnaJ domain"/>
    <property type="match status" value="1"/>
</dbReference>
<dbReference type="InterPro" id="IPR031630">
    <property type="entry name" value="CCDC117"/>
</dbReference>
<feature type="compositionally biased region" description="Polar residues" evidence="3">
    <location>
        <begin position="437"/>
        <end position="448"/>
    </location>
</feature>
<dbReference type="SUPFAM" id="SSF47144">
    <property type="entry name" value="HSC20 (HSCB), C-terminal oligomerisation domain"/>
    <property type="match status" value="1"/>
</dbReference>
<keyword evidence="2" id="KW-0175">Coiled coil</keyword>
<feature type="chain" id="PRO_5003999768" evidence="4">
    <location>
        <begin position="23"/>
        <end position="492"/>
    </location>
</feature>
<name>L9KVN1_TUPCH</name>
<dbReference type="AlphaFoldDB" id="L9KVN1"/>
<feature type="domain" description="HscB tetracysteine metal binding motif" evidence="7">
    <location>
        <begin position="40"/>
        <end position="64"/>
    </location>
</feature>
<dbReference type="InterPro" id="IPR040682">
    <property type="entry name" value="HscB_4_cys"/>
</dbReference>
<dbReference type="STRING" id="246437.L9KVN1"/>
<reference evidence="9" key="1">
    <citation type="submission" date="2012-07" db="EMBL/GenBank/DDBJ databases">
        <title>Genome of the Chinese tree shrew, a rising model animal genetically related to primates.</title>
        <authorList>
            <person name="Zhang G."/>
            <person name="Fan Y."/>
            <person name="Yao Y."/>
            <person name="Huang Z."/>
        </authorList>
    </citation>
    <scope>NUCLEOTIDE SEQUENCE [LARGE SCALE GENOMIC DNA]</scope>
</reference>
<evidence type="ECO:0000259" key="6">
    <source>
        <dbReference type="Pfam" id="PF07743"/>
    </source>
</evidence>
<feature type="coiled-coil region" evidence="2">
    <location>
        <begin position="186"/>
        <end position="248"/>
    </location>
</feature>
<dbReference type="InterPro" id="IPR036386">
    <property type="entry name" value="HscB_C_sf"/>
</dbReference>
<dbReference type="InterPro" id="IPR005568">
    <property type="entry name" value="Ribosomal_uL6_N"/>
</dbReference>
<keyword evidence="9" id="KW-1185">Reference proteome</keyword>
<dbReference type="InterPro" id="IPR009073">
    <property type="entry name" value="HscB_oligo_C"/>
</dbReference>
<evidence type="ECO:0000313" key="9">
    <source>
        <dbReference type="Proteomes" id="UP000011518"/>
    </source>
</evidence>
<feature type="region of interest" description="Disordered" evidence="3">
    <location>
        <begin position="432"/>
        <end position="459"/>
    </location>
</feature>
<dbReference type="GO" id="GO:0003735">
    <property type="term" value="F:structural constituent of ribosome"/>
    <property type="evidence" value="ECO:0007669"/>
    <property type="project" value="InterPro"/>
</dbReference>
<reference evidence="9" key="2">
    <citation type="journal article" date="2013" name="Nat. Commun.">
        <title>Genome of the Chinese tree shrew.</title>
        <authorList>
            <person name="Fan Y."/>
            <person name="Huang Z.Y."/>
            <person name="Cao C.C."/>
            <person name="Chen C.S."/>
            <person name="Chen Y.X."/>
            <person name="Fan D.D."/>
            <person name="He J."/>
            <person name="Hou H.L."/>
            <person name="Hu L."/>
            <person name="Hu X.T."/>
            <person name="Jiang X.T."/>
            <person name="Lai R."/>
            <person name="Lang Y.S."/>
            <person name="Liang B."/>
            <person name="Liao S.G."/>
            <person name="Mu D."/>
            <person name="Ma Y.Y."/>
            <person name="Niu Y.Y."/>
            <person name="Sun X.Q."/>
            <person name="Xia J.Q."/>
            <person name="Xiao J."/>
            <person name="Xiong Z.Q."/>
            <person name="Xu L."/>
            <person name="Yang L."/>
            <person name="Zhang Y."/>
            <person name="Zhao W."/>
            <person name="Zhao X.D."/>
            <person name="Zheng Y.T."/>
            <person name="Zhou J.M."/>
            <person name="Zhu Y.B."/>
            <person name="Zhang G.J."/>
            <person name="Wang J."/>
            <person name="Yao Y.G."/>
        </authorList>
    </citation>
    <scope>NUCLEOTIDE SEQUENCE [LARGE SCALE GENOMIC DNA]</scope>
</reference>
<organism evidence="8 9">
    <name type="scientific">Tupaia chinensis</name>
    <name type="common">Chinese tree shrew</name>
    <name type="synonym">Tupaia belangeri chinensis</name>
    <dbReference type="NCBI Taxonomy" id="246437"/>
    <lineage>
        <taxon>Eukaryota</taxon>
        <taxon>Metazoa</taxon>
        <taxon>Chordata</taxon>
        <taxon>Craniata</taxon>
        <taxon>Vertebrata</taxon>
        <taxon>Euteleostomi</taxon>
        <taxon>Mammalia</taxon>
        <taxon>Eutheria</taxon>
        <taxon>Euarchontoglires</taxon>
        <taxon>Scandentia</taxon>
        <taxon>Tupaiidae</taxon>
        <taxon>Tupaia</taxon>
    </lineage>
</organism>
<dbReference type="Pfam" id="PF03868">
    <property type="entry name" value="Ribosomal_L6e_N"/>
    <property type="match status" value="1"/>
</dbReference>
<dbReference type="InParanoid" id="L9KVN1"/>
<keyword evidence="1" id="KW-0143">Chaperone</keyword>
<proteinExistence type="predicted"/>
<dbReference type="SUPFAM" id="SSF46565">
    <property type="entry name" value="Chaperone J-domain"/>
    <property type="match status" value="1"/>
</dbReference>
<dbReference type="InterPro" id="IPR036869">
    <property type="entry name" value="J_dom_sf"/>
</dbReference>
<dbReference type="GO" id="GO:0006412">
    <property type="term" value="P:translation"/>
    <property type="evidence" value="ECO:0007669"/>
    <property type="project" value="InterPro"/>
</dbReference>
<sequence length="492" mass="55422">MWGGRARAWLRGWAVWPAGVPGRRLLSCNAASQAGSPSSKCWDCSQEAPGVGDGFFCAQCRALQPPDPTRDYFSLMDWYGRRPREPDWGGKGGETGLKENWDLEGAEPVHGHFPLKIEELGEAGEVCAELNCNRSFRVDTAKLQHRYQQLQRLIHPDFFSQKSQLKLRGIEISEGTDFEMDGQFLLEIMEINEKLAEAQNEAAMEEIESTVTVQGISRYSRSAMYSRKATYKRKYSATKSRIEKKKKEKVLGAVTKPVGGDKNSGTWVVKLCKMPSVSVHYKKKHKREDDDDDCPARKKRLTEADLCAGPNDWILCAHQDVEGHGVSSCTGGLSIPGMLDVTCEEMDQTTGEPQCEVARRRLQEIEDRIIDEDEEVEADRHINHLPSLVLSDTMKTGLKREFDEVFTKKMIESMSRPSMELVLWKPLPELLSDKPKPSSNAKNYTGESQTKHVAAGTAFPQRTELFLEPRQTGMPLYNNLETAANTEEEMEL</sequence>
<gene>
    <name evidence="8" type="ORF">TREES_T100017042</name>
</gene>
<feature type="domain" description="Co-chaperone HscB C-terminal oligomerisation" evidence="6">
    <location>
        <begin position="180"/>
        <end position="212"/>
    </location>
</feature>
<dbReference type="Proteomes" id="UP000011518">
    <property type="component" value="Unassembled WGS sequence"/>
</dbReference>
<evidence type="ECO:0000256" key="3">
    <source>
        <dbReference type="SAM" id="MobiDB-lite"/>
    </source>
</evidence>
<dbReference type="GO" id="GO:0051259">
    <property type="term" value="P:protein complex oligomerization"/>
    <property type="evidence" value="ECO:0007669"/>
    <property type="project" value="InterPro"/>
</dbReference>
<dbReference type="Pfam" id="PF15810">
    <property type="entry name" value="CCDC117"/>
    <property type="match status" value="1"/>
</dbReference>
<evidence type="ECO:0000313" key="8">
    <source>
        <dbReference type="EMBL" id="ELW66509.1"/>
    </source>
</evidence>
<accession>L9KVN1</accession>